<dbReference type="PANTHER" id="PTHR44813">
    <property type="entry name" value="MITOGEN-ACTIVATED PROTEIN KINASE-BINDING PROTEIN 1"/>
    <property type="match status" value="1"/>
</dbReference>
<dbReference type="Proteomes" id="UP000261360">
    <property type="component" value="Unplaced"/>
</dbReference>
<evidence type="ECO:0000313" key="1">
    <source>
        <dbReference type="Ensembl" id="ENSSLDP00000013355.1"/>
    </source>
</evidence>
<accession>A0A3B4XBE2</accession>
<dbReference type="GO" id="GO:0046330">
    <property type="term" value="P:positive regulation of JNK cascade"/>
    <property type="evidence" value="ECO:0007669"/>
    <property type="project" value="TreeGrafter"/>
</dbReference>
<name>A0A3B4XBE2_SERLL</name>
<dbReference type="SMART" id="SM00320">
    <property type="entry name" value="WD40"/>
    <property type="match status" value="4"/>
</dbReference>
<dbReference type="GO" id="GO:0005737">
    <property type="term" value="C:cytoplasm"/>
    <property type="evidence" value="ECO:0007669"/>
    <property type="project" value="TreeGrafter"/>
</dbReference>
<sequence>MTAEGSGTIRSRIKNLLRSPSIKLRRRSGAARHKEDLSDKVTLEKVLGITAPGNRALACDPRTGLLAYPAGKAITTLAFSPDGKYVVTGESGHMPAVRVWEVSERLQVSELQEHKYGVSCVAFSPNGKYIVSVGYQHDMMVNVWNWKKNIVVAANKVSSKVTAVSFSDDSSYFVTAGNRHVKFWYLDHGKTSKVNATVPLLGRSGLLGELRNNFFSDVACGRGRQASSTFCITSSGLLCEFNDRRLLDKWVELRTSQATCLSVTDELIFCGCSDGTVRAFSPVNLHFLCTLPRPHFLGADIASMVDAR</sequence>
<protein>
    <submittedName>
        <fullName evidence="1">Uncharacterized protein</fullName>
    </submittedName>
</protein>
<organism evidence="1 2">
    <name type="scientific">Seriola lalandi dorsalis</name>
    <dbReference type="NCBI Taxonomy" id="1841481"/>
    <lineage>
        <taxon>Eukaryota</taxon>
        <taxon>Metazoa</taxon>
        <taxon>Chordata</taxon>
        <taxon>Craniata</taxon>
        <taxon>Vertebrata</taxon>
        <taxon>Euteleostomi</taxon>
        <taxon>Actinopterygii</taxon>
        <taxon>Neopterygii</taxon>
        <taxon>Teleostei</taxon>
        <taxon>Neoteleostei</taxon>
        <taxon>Acanthomorphata</taxon>
        <taxon>Carangaria</taxon>
        <taxon>Carangiformes</taxon>
        <taxon>Carangidae</taxon>
        <taxon>Seriola</taxon>
    </lineage>
</organism>
<dbReference type="STRING" id="1841481.ENSSLDP00000013355"/>
<evidence type="ECO:0000313" key="2">
    <source>
        <dbReference type="Proteomes" id="UP000261360"/>
    </source>
</evidence>
<dbReference type="AlphaFoldDB" id="A0A3B4XBE2"/>
<dbReference type="InterPro" id="IPR015943">
    <property type="entry name" value="WD40/YVTN_repeat-like_dom_sf"/>
</dbReference>
<reference evidence="1" key="2">
    <citation type="submission" date="2025-09" db="UniProtKB">
        <authorList>
            <consortium name="Ensembl"/>
        </authorList>
    </citation>
    <scope>IDENTIFICATION</scope>
</reference>
<dbReference type="Ensembl" id="ENSSLDT00000013844.1">
    <property type="protein sequence ID" value="ENSSLDP00000013355.1"/>
    <property type="gene ID" value="ENSSLDG00000010635.1"/>
</dbReference>
<dbReference type="SUPFAM" id="SSF50978">
    <property type="entry name" value="WD40 repeat-like"/>
    <property type="match status" value="1"/>
</dbReference>
<dbReference type="GeneTree" id="ENSGT00940000164564"/>
<dbReference type="PANTHER" id="PTHR44813:SF1">
    <property type="entry name" value="MITOGEN-ACTIVATED PROTEIN KINASE-BINDING PROTEIN 1"/>
    <property type="match status" value="1"/>
</dbReference>
<reference evidence="1" key="1">
    <citation type="submission" date="2025-08" db="UniProtKB">
        <authorList>
            <consortium name="Ensembl"/>
        </authorList>
    </citation>
    <scope>IDENTIFICATION</scope>
</reference>
<dbReference type="GO" id="GO:0043124">
    <property type="term" value="P:negative regulation of canonical NF-kappaB signal transduction"/>
    <property type="evidence" value="ECO:0007669"/>
    <property type="project" value="TreeGrafter"/>
</dbReference>
<dbReference type="InterPro" id="IPR055292">
    <property type="entry name" value="MABP1"/>
</dbReference>
<proteinExistence type="predicted"/>
<dbReference type="Pfam" id="PF00400">
    <property type="entry name" value="WD40"/>
    <property type="match status" value="3"/>
</dbReference>
<dbReference type="InterPro" id="IPR036322">
    <property type="entry name" value="WD40_repeat_dom_sf"/>
</dbReference>
<dbReference type="InterPro" id="IPR001680">
    <property type="entry name" value="WD40_rpt"/>
</dbReference>
<keyword evidence="2" id="KW-1185">Reference proteome</keyword>
<dbReference type="Gene3D" id="2.130.10.10">
    <property type="entry name" value="YVTN repeat-like/Quinoprotein amine dehydrogenase"/>
    <property type="match status" value="1"/>
</dbReference>